<evidence type="ECO:0000313" key="1">
    <source>
        <dbReference type="EMBL" id="PYF74062.1"/>
    </source>
</evidence>
<dbReference type="RefSeq" id="WP_110830990.1">
    <property type="nucleotide sequence ID" value="NZ_QKLU01000004.1"/>
</dbReference>
<organism evidence="1 2">
    <name type="scientific">Pedobacter nutrimenti</name>
    <dbReference type="NCBI Taxonomy" id="1241337"/>
    <lineage>
        <taxon>Bacteria</taxon>
        <taxon>Pseudomonadati</taxon>
        <taxon>Bacteroidota</taxon>
        <taxon>Sphingobacteriia</taxon>
        <taxon>Sphingobacteriales</taxon>
        <taxon>Sphingobacteriaceae</taxon>
        <taxon>Pedobacter</taxon>
    </lineage>
</organism>
<protein>
    <submittedName>
        <fullName evidence="1">Uncharacterized protein</fullName>
    </submittedName>
</protein>
<accession>A0A318UCA1</accession>
<keyword evidence="2" id="KW-1185">Reference proteome</keyword>
<dbReference type="Proteomes" id="UP000248198">
    <property type="component" value="Unassembled WGS sequence"/>
</dbReference>
<evidence type="ECO:0000313" key="2">
    <source>
        <dbReference type="Proteomes" id="UP000248198"/>
    </source>
</evidence>
<name>A0A318UCA1_9SPHI</name>
<dbReference type="EMBL" id="QKLU01000004">
    <property type="protein sequence ID" value="PYF74062.1"/>
    <property type="molecule type" value="Genomic_DNA"/>
</dbReference>
<reference evidence="1 2" key="1">
    <citation type="submission" date="2018-06" db="EMBL/GenBank/DDBJ databases">
        <title>Genomic Encyclopedia of Archaeal and Bacterial Type Strains, Phase II (KMG-II): from individual species to whole genera.</title>
        <authorList>
            <person name="Goeker M."/>
        </authorList>
    </citation>
    <scope>NUCLEOTIDE SEQUENCE [LARGE SCALE GENOMIC DNA]</scope>
    <source>
        <strain evidence="1 2">DSM 27372</strain>
    </source>
</reference>
<gene>
    <name evidence="1" type="ORF">B0O44_104233</name>
</gene>
<sequence length="102" mass="12044">MDFFEKALVKSLEGTHRFNKIFSIELDVINSFVYSGDKYLWIRQLVESRDWTTLKMIDEKFHYGLSDVLVLYDAKINTEKYLLLVLDPFALELDPCVLNVYV</sequence>
<comment type="caution">
    <text evidence="1">The sequence shown here is derived from an EMBL/GenBank/DDBJ whole genome shotgun (WGS) entry which is preliminary data.</text>
</comment>
<dbReference type="AlphaFoldDB" id="A0A318UCA1"/>
<proteinExistence type="predicted"/>